<dbReference type="PANTHER" id="PTHR31105:SF42">
    <property type="entry name" value="OS02G0258300 PROTEIN"/>
    <property type="match status" value="1"/>
</dbReference>
<sequence length="1210" mass="132047">MQSSPLYHHSAGTAHSKASGTMSDSLIGKETCIVDMKNAQNSVDCKQMPTTRGFRLFDLSVFGIYDKGMYDVIRKGAITELGTRDSDEAVESMVKNEPVLHCPDDVSQNVSSEAGQSGARVPETAVPREAEGTQDLSILNIENCCSRFENNRNLCEEIAERGMMSELGTRGSVEAVKSMIKNEPVLHPDDVSQNIFSEVGQSGAHVCESTAPREAGGTQDLSLINVENCGSGIEDVKSLCENIAERGMMSELGASSCDEAVQSLVENEPLLRHAGDEPQNVFSVAEQHGACVHESTELVETGDTRVLSTINLEDHCCGIGDTGNLSEESMGAAGSGLSRENLYSSNVKASGDEPLKDNDVSAETPYDNIPSIEELSVDPAHIDVSFGDWKVQLLTRPVQGVFADQKRTVATSHNRESSLNDDDDEVLAFSTSTVDSKHSGSLLINKGLQGSSHMAGSNDEPKQSILGGEPGFSVKTTFMQKVLHRDDLQSTAQQRFSHNLDERNLASDKVPNIEYPKSLFQKGTEGSVDHTMSSAYGEDLCSIPCINSDAPHTDSAEVIDERLIEPQRRNSFYNHPSSMLNLSSGRVSVTPILQKVKDKETIYMKDDGLRKKGMSMGCSNDSYIGQKIHQGDSNLATFASQKVDHVSQLNVSEKHVSQRWKGKENSSQCINIVEDLGGYRERVNAGCDQEDQPLTEGKMDKQLTDGYTFRLGQQQRDPSSRFDSLSMNFQRHPDMGLSASSMRRSSIDMQDGFHIERSRSKSEIRGQTHINRSPEHFSSHLGSNHSCQSQGLFSYEYPYNPDSFILGPSSKAPSHGAPQKASGQDHSLPLYTCGHHFVSPSWSLCTQPHCFIQHPQILPCSMVHPCAHCAIQASTVACHPLMHSEISGLDTCGLAHSKSPSNYFESGVLSAQPGRMDRSSMRKSDPVSCQRKNYYPPLPGKGAAPYVLCEECNQTLQVPEYLPSTCASVSKLRCGVCEKTCKFSLVHNHLLYNPDDGPMPAQSSPDLYFSPKGALISPNGNETRFEHEHMLKPVYDAYNGSKLSIDALRRSSMDLGRGGQRGDSQRKVVVNMSVIPEAEVQAAEVLAGPIHSGTYWYDYRAGFWGVMGGPCLGIVMPLIEEFDFPLLRGCSGGRTGILVNGRELHQKDLEILARRGLPTSSGKAYILDINGALFDERSGQPLKGLGKLAPLIERRGRGFGMSPLIGQLGI</sequence>
<organism evidence="3 4">
    <name type="scientific">Ceratopteris richardii</name>
    <name type="common">Triangle waterfern</name>
    <dbReference type="NCBI Taxonomy" id="49495"/>
    <lineage>
        <taxon>Eukaryota</taxon>
        <taxon>Viridiplantae</taxon>
        <taxon>Streptophyta</taxon>
        <taxon>Embryophyta</taxon>
        <taxon>Tracheophyta</taxon>
        <taxon>Polypodiopsida</taxon>
        <taxon>Polypodiidae</taxon>
        <taxon>Polypodiales</taxon>
        <taxon>Pteridineae</taxon>
        <taxon>Pteridaceae</taxon>
        <taxon>Parkerioideae</taxon>
        <taxon>Ceratopteris</taxon>
    </lineage>
</organism>
<dbReference type="EMBL" id="CM035406">
    <property type="protein sequence ID" value="KAH7445785.1"/>
    <property type="molecule type" value="Genomic_DNA"/>
</dbReference>
<evidence type="ECO:0000313" key="4">
    <source>
        <dbReference type="Proteomes" id="UP000825935"/>
    </source>
</evidence>
<dbReference type="InterPro" id="IPR040244">
    <property type="entry name" value="EDR4-like"/>
</dbReference>
<reference evidence="3" key="1">
    <citation type="submission" date="2021-08" db="EMBL/GenBank/DDBJ databases">
        <title>WGS assembly of Ceratopteris richardii.</title>
        <authorList>
            <person name="Marchant D.B."/>
            <person name="Chen G."/>
            <person name="Jenkins J."/>
            <person name="Shu S."/>
            <person name="Leebens-Mack J."/>
            <person name="Grimwood J."/>
            <person name="Schmutz J."/>
            <person name="Soltis P."/>
            <person name="Soltis D."/>
            <person name="Chen Z.-H."/>
        </authorList>
    </citation>
    <scope>NUCLEOTIDE SEQUENCE</scope>
    <source>
        <strain evidence="3">Whitten #5841</strain>
        <tissue evidence="3">Leaf</tissue>
    </source>
</reference>
<dbReference type="PANTHER" id="PTHR31105">
    <property type="entry name" value="EXTRA-LARGE G-PROTEIN-LIKE"/>
    <property type="match status" value="1"/>
</dbReference>
<evidence type="ECO:0000313" key="3">
    <source>
        <dbReference type="EMBL" id="KAH7445785.1"/>
    </source>
</evidence>
<dbReference type="AlphaFoldDB" id="A0A8T2VJP3"/>
<comment type="caution">
    <text evidence="3">The sequence shown here is derived from an EMBL/GenBank/DDBJ whole genome shotgun (WGS) entry which is preliminary data.</text>
</comment>
<dbReference type="OrthoDB" id="2020426at2759"/>
<feature type="region of interest" description="Disordered" evidence="1">
    <location>
        <begin position="108"/>
        <end position="130"/>
    </location>
</feature>
<proteinExistence type="predicted"/>
<dbReference type="InterPro" id="IPR021480">
    <property type="entry name" value="Zinc_ribbon_12"/>
</dbReference>
<dbReference type="Pfam" id="PF11331">
    <property type="entry name" value="Zn_ribbon_12"/>
    <property type="match status" value="1"/>
</dbReference>
<accession>A0A8T2VJP3</accession>
<keyword evidence="4" id="KW-1185">Reference proteome</keyword>
<feature type="region of interest" description="Disordered" evidence="1">
    <location>
        <begin position="1"/>
        <end position="21"/>
    </location>
</feature>
<dbReference type="GO" id="GO:1900150">
    <property type="term" value="P:regulation of defense response to fungus"/>
    <property type="evidence" value="ECO:0007669"/>
    <property type="project" value="InterPro"/>
</dbReference>
<evidence type="ECO:0000259" key="2">
    <source>
        <dbReference type="Pfam" id="PF11331"/>
    </source>
</evidence>
<dbReference type="Proteomes" id="UP000825935">
    <property type="component" value="Chromosome 1"/>
</dbReference>
<gene>
    <name evidence="3" type="ORF">KP509_01G024400</name>
</gene>
<evidence type="ECO:0000256" key="1">
    <source>
        <dbReference type="SAM" id="MobiDB-lite"/>
    </source>
</evidence>
<feature type="domain" description="Probable zinc-ribbon" evidence="2">
    <location>
        <begin position="942"/>
        <end position="985"/>
    </location>
</feature>
<protein>
    <recommendedName>
        <fullName evidence="2">Probable zinc-ribbon domain-containing protein</fullName>
    </recommendedName>
</protein>
<name>A0A8T2VJP3_CERRI</name>